<protein>
    <recommendedName>
        <fullName evidence="1">FlgD/Vpr Ig-like domain-containing protein</fullName>
    </recommendedName>
</protein>
<accession>A0A956NEV8</accession>
<feature type="non-terminal residue" evidence="2">
    <location>
        <position position="1"/>
    </location>
</feature>
<name>A0A956NEV8_UNCEI</name>
<reference evidence="2" key="1">
    <citation type="submission" date="2020-04" db="EMBL/GenBank/DDBJ databases">
        <authorList>
            <person name="Zhang T."/>
        </authorList>
    </citation>
    <scope>NUCLEOTIDE SEQUENCE</scope>
    <source>
        <strain evidence="2">HKST-UBA02</strain>
    </source>
</reference>
<dbReference type="Proteomes" id="UP000739538">
    <property type="component" value="Unassembled WGS sequence"/>
</dbReference>
<evidence type="ECO:0000313" key="2">
    <source>
        <dbReference type="EMBL" id="MCA9757828.1"/>
    </source>
</evidence>
<feature type="domain" description="FlgD/Vpr Ig-like" evidence="1">
    <location>
        <begin position="1"/>
        <end position="53"/>
    </location>
</feature>
<dbReference type="InterPro" id="IPR025965">
    <property type="entry name" value="FlgD/Vpr_Ig-like"/>
</dbReference>
<reference evidence="2" key="2">
    <citation type="journal article" date="2021" name="Microbiome">
        <title>Successional dynamics and alternative stable states in a saline activated sludge microbial community over 9 years.</title>
        <authorList>
            <person name="Wang Y."/>
            <person name="Ye J."/>
            <person name="Ju F."/>
            <person name="Liu L."/>
            <person name="Boyd J.A."/>
            <person name="Deng Y."/>
            <person name="Parks D.H."/>
            <person name="Jiang X."/>
            <person name="Yin X."/>
            <person name="Woodcroft B.J."/>
            <person name="Tyson G.W."/>
            <person name="Hugenholtz P."/>
            <person name="Polz M.F."/>
            <person name="Zhang T."/>
        </authorList>
    </citation>
    <scope>NUCLEOTIDE SEQUENCE</scope>
    <source>
        <strain evidence="2">HKST-UBA02</strain>
    </source>
</reference>
<gene>
    <name evidence="2" type="ORF">KDA27_18700</name>
</gene>
<dbReference type="Pfam" id="PF13860">
    <property type="entry name" value="FlgD_ig"/>
    <property type="match status" value="1"/>
</dbReference>
<organism evidence="2 3">
    <name type="scientific">Eiseniibacteriota bacterium</name>
    <dbReference type="NCBI Taxonomy" id="2212470"/>
    <lineage>
        <taxon>Bacteria</taxon>
        <taxon>Candidatus Eiseniibacteriota</taxon>
    </lineage>
</organism>
<evidence type="ECO:0000259" key="1">
    <source>
        <dbReference type="Pfam" id="PF13860"/>
    </source>
</evidence>
<proteinExistence type="predicted"/>
<evidence type="ECO:0000313" key="3">
    <source>
        <dbReference type="Proteomes" id="UP000739538"/>
    </source>
</evidence>
<dbReference type="AlphaFoldDB" id="A0A956NEV8"/>
<sequence length="65" mass="7157">VRLQVFDVSGSVVRTLVDEEFGAESTAQVVWDGRDGEGREVPEGVYLYQLQAAGTSMSRKVLIVR</sequence>
<comment type="caution">
    <text evidence="2">The sequence shown here is derived from an EMBL/GenBank/DDBJ whole genome shotgun (WGS) entry which is preliminary data.</text>
</comment>
<dbReference type="Gene3D" id="2.60.40.4070">
    <property type="match status" value="1"/>
</dbReference>
<dbReference type="EMBL" id="JAGQHS010000123">
    <property type="protein sequence ID" value="MCA9757828.1"/>
    <property type="molecule type" value="Genomic_DNA"/>
</dbReference>